<dbReference type="Proteomes" id="UP000751190">
    <property type="component" value="Unassembled WGS sequence"/>
</dbReference>
<gene>
    <name evidence="4" type="ORF">KFE25_012229</name>
</gene>
<keyword evidence="1" id="KW-0653">Protein transport</keyword>
<proteinExistence type="predicted"/>
<dbReference type="EMBL" id="JAGTXO010000021">
    <property type="protein sequence ID" value="KAG8462409.1"/>
    <property type="molecule type" value="Genomic_DNA"/>
</dbReference>
<reference evidence="4" key="1">
    <citation type="submission" date="2021-05" db="EMBL/GenBank/DDBJ databases">
        <title>The genome of the haptophyte Pavlova lutheri (Diacronema luteri, Pavlovales) - a model for lipid biosynthesis in eukaryotic algae.</title>
        <authorList>
            <person name="Hulatt C.J."/>
            <person name="Posewitz M.C."/>
        </authorList>
    </citation>
    <scope>NUCLEOTIDE SEQUENCE</scope>
    <source>
        <strain evidence="4">NIVA-4/92</strain>
    </source>
</reference>
<dbReference type="Pfam" id="PF05172">
    <property type="entry name" value="RRM_Nup35"/>
    <property type="match status" value="1"/>
</dbReference>
<dbReference type="GO" id="GO:0005643">
    <property type="term" value="C:nuclear pore"/>
    <property type="evidence" value="ECO:0007669"/>
    <property type="project" value="UniProtKB-UniRule"/>
</dbReference>
<protein>
    <recommendedName>
        <fullName evidence="3">RRM Nup35-type domain-containing protein</fullName>
    </recommendedName>
</protein>
<sequence>MAYAGQQPFTPTGTPFGGGGGYGAPIFSNGLGDGAGSSAHGAGMHAAGGPPFGSGGFGGGGGGGGGAAAGSTPKLFARPSAAELPVGGDPWSAFLLPSAAPRAEASATPASRFRPAGGAYGFSAGAGGAPLETPLAAFPSAALDAAARSGGVGFDGQQHHALRGAHRHHLEQQQPLALAAPAPQLAELDLPPILSLSDVVPDRMLVSPPLGGAPRGPSGGAGAADRAPAGGAPGGGGGGGLFAFADRTGAPLSGAYAYEDAASDALRARAADAPLLRTDGAVAADYAGYGVGAAESLTSAADGYWVTVFGFAPEALPQMLRAMQPSSSAIVSHVLGSGNWAHLRLASQLEVAEACAKNGSLLGASLLGVLPGIHPRPDSAPDDSGAASGALGEGLPLRQTAWLKPTQPPLDWASLARAPLVAQGAAMAAPLAAASGLGGLLLRIAEYLFGW</sequence>
<accession>A0A8J5XKT9</accession>
<keyword evidence="1" id="KW-0811">Translocation</keyword>
<dbReference type="OrthoDB" id="3365060at2759"/>
<evidence type="ECO:0000259" key="3">
    <source>
        <dbReference type="PROSITE" id="PS51472"/>
    </source>
</evidence>
<feature type="compositionally biased region" description="Gly residues" evidence="2">
    <location>
        <begin position="213"/>
        <end position="222"/>
    </location>
</feature>
<evidence type="ECO:0000313" key="5">
    <source>
        <dbReference type="Proteomes" id="UP000751190"/>
    </source>
</evidence>
<dbReference type="AlphaFoldDB" id="A0A8J5XKT9"/>
<keyword evidence="1" id="KW-0509">mRNA transport</keyword>
<organism evidence="4 5">
    <name type="scientific">Diacronema lutheri</name>
    <name type="common">Unicellular marine alga</name>
    <name type="synonym">Monochrysis lutheri</name>
    <dbReference type="NCBI Taxonomy" id="2081491"/>
    <lineage>
        <taxon>Eukaryota</taxon>
        <taxon>Haptista</taxon>
        <taxon>Haptophyta</taxon>
        <taxon>Pavlovophyceae</taxon>
        <taxon>Pavlovales</taxon>
        <taxon>Pavlovaceae</taxon>
        <taxon>Diacronema</taxon>
    </lineage>
</organism>
<keyword evidence="5" id="KW-1185">Reference proteome</keyword>
<evidence type="ECO:0000256" key="1">
    <source>
        <dbReference type="PROSITE-ProRule" id="PRU00804"/>
    </source>
</evidence>
<dbReference type="GO" id="GO:0051028">
    <property type="term" value="P:mRNA transport"/>
    <property type="evidence" value="ECO:0007669"/>
    <property type="project" value="UniProtKB-UniRule"/>
</dbReference>
<dbReference type="InterPro" id="IPR007846">
    <property type="entry name" value="RRM_NUP35_dom"/>
</dbReference>
<feature type="region of interest" description="Disordered" evidence="2">
    <location>
        <begin position="207"/>
        <end position="232"/>
    </location>
</feature>
<dbReference type="PROSITE" id="PS51472">
    <property type="entry name" value="RRM_NUP35"/>
    <property type="match status" value="1"/>
</dbReference>
<feature type="domain" description="RRM Nup35-type" evidence="3">
    <location>
        <begin position="300"/>
        <end position="383"/>
    </location>
</feature>
<keyword evidence="1" id="KW-0813">Transport</keyword>
<evidence type="ECO:0000256" key="2">
    <source>
        <dbReference type="SAM" id="MobiDB-lite"/>
    </source>
</evidence>
<name>A0A8J5XKT9_DIALT</name>
<keyword evidence="1" id="KW-0906">Nuclear pore complex</keyword>
<dbReference type="InterPro" id="IPR012677">
    <property type="entry name" value="Nucleotide-bd_a/b_plait_sf"/>
</dbReference>
<dbReference type="Gene3D" id="3.30.70.330">
    <property type="match status" value="1"/>
</dbReference>
<evidence type="ECO:0000313" key="4">
    <source>
        <dbReference type="EMBL" id="KAG8462409.1"/>
    </source>
</evidence>
<keyword evidence="1" id="KW-0539">Nucleus</keyword>
<comment type="caution">
    <text evidence="4">The sequence shown here is derived from an EMBL/GenBank/DDBJ whole genome shotgun (WGS) entry which is preliminary data.</text>
</comment>